<comment type="caution">
    <text evidence="3">The sequence shown here is derived from an EMBL/GenBank/DDBJ whole genome shotgun (WGS) entry which is preliminary data.</text>
</comment>
<dbReference type="SUPFAM" id="SSF63817">
    <property type="entry name" value="Sortase"/>
    <property type="match status" value="1"/>
</dbReference>
<evidence type="ECO:0000256" key="2">
    <source>
        <dbReference type="SAM" id="MobiDB-lite"/>
    </source>
</evidence>
<feature type="region of interest" description="Disordered" evidence="2">
    <location>
        <begin position="1"/>
        <end position="21"/>
    </location>
</feature>
<dbReference type="InterPro" id="IPR009835">
    <property type="entry name" value="SrtB"/>
</dbReference>
<dbReference type="EMBL" id="JACOON010000007">
    <property type="protein sequence ID" value="MBC5649410.1"/>
    <property type="molecule type" value="Genomic_DNA"/>
</dbReference>
<dbReference type="InterPro" id="IPR005754">
    <property type="entry name" value="Sortase"/>
</dbReference>
<dbReference type="Proteomes" id="UP000606889">
    <property type="component" value="Unassembled WGS sequence"/>
</dbReference>
<evidence type="ECO:0000313" key="4">
    <source>
        <dbReference type="Proteomes" id="UP000606889"/>
    </source>
</evidence>
<accession>A0ABR7EHZ9</accession>
<dbReference type="RefSeq" id="WP_186858842.1">
    <property type="nucleotide sequence ID" value="NZ_JACOON010000007.1"/>
</dbReference>
<dbReference type="Gene3D" id="2.40.260.10">
    <property type="entry name" value="Sortase"/>
    <property type="match status" value="1"/>
</dbReference>
<feature type="compositionally biased region" description="Polar residues" evidence="2">
    <location>
        <begin position="7"/>
        <end position="20"/>
    </location>
</feature>
<dbReference type="Pfam" id="PF04203">
    <property type="entry name" value="Sortase"/>
    <property type="match status" value="1"/>
</dbReference>
<proteinExistence type="predicted"/>
<reference evidence="3 4" key="1">
    <citation type="submission" date="2020-08" db="EMBL/GenBank/DDBJ databases">
        <title>Genome public.</title>
        <authorList>
            <person name="Liu C."/>
            <person name="Sun Q."/>
        </authorList>
    </citation>
    <scope>NUCLEOTIDE SEQUENCE [LARGE SCALE GENOMIC DNA]</scope>
    <source>
        <strain evidence="3 4">NSJ-35</strain>
    </source>
</reference>
<gene>
    <name evidence="3" type="ORF">H8S18_13765</name>
</gene>
<name>A0ABR7EHZ9_9FIRM</name>
<organism evidence="3 4">
    <name type="scientific">Christensenella tenuis</name>
    <dbReference type="NCBI Taxonomy" id="2763033"/>
    <lineage>
        <taxon>Bacteria</taxon>
        <taxon>Bacillati</taxon>
        <taxon>Bacillota</taxon>
        <taxon>Clostridia</taxon>
        <taxon>Christensenellales</taxon>
        <taxon>Christensenellaceae</taxon>
        <taxon>Christensenella</taxon>
    </lineage>
</organism>
<feature type="region of interest" description="Disordered" evidence="2">
    <location>
        <begin position="57"/>
        <end position="82"/>
    </location>
</feature>
<sequence length="289" mass="32642">MDKRNMSGKNSRNQAPNQSKRAAKGNMKWLIVLAAAIAAAICIVAFAIVPMTREPEPVSTPSPTVIAAPSAEASPSPAPEEPQVLPELEELYRQNGDLAGWVKIEGTVVDYPVMYTPEDGEFYLYRTFQKEEDPTKEGCIFIDKNCSVDPRSTNLLLHGHNMKNGTMFHTLLDYQEEEFYKEHPVIEYSSLYSKDDYEIVSVFLSKVYNKDETDVFKFYKFYDAETEEEFDEFIGNIKELSLYDTGITPEFGDELITLSTCEYTQENGRIAVVARKVTDKTTSEGSIIV</sequence>
<dbReference type="InterPro" id="IPR023365">
    <property type="entry name" value="Sortase_dom-sf"/>
</dbReference>
<dbReference type="CDD" id="cd05826">
    <property type="entry name" value="Sortase_B"/>
    <property type="match status" value="1"/>
</dbReference>
<evidence type="ECO:0000313" key="3">
    <source>
        <dbReference type="EMBL" id="MBC5649410.1"/>
    </source>
</evidence>
<feature type="compositionally biased region" description="Low complexity" evidence="2">
    <location>
        <begin position="67"/>
        <end position="82"/>
    </location>
</feature>
<evidence type="ECO:0000256" key="1">
    <source>
        <dbReference type="ARBA" id="ARBA00022801"/>
    </source>
</evidence>
<keyword evidence="1" id="KW-0378">Hydrolase</keyword>
<protein>
    <submittedName>
        <fullName evidence="3">Class B sortase</fullName>
    </submittedName>
</protein>
<keyword evidence="4" id="KW-1185">Reference proteome</keyword>